<gene>
    <name evidence="1" type="primary">HaOG212947</name>
    <name evidence="1" type="ORF">B5X24_HaOG212947</name>
</gene>
<organism evidence="1 2">
    <name type="scientific">Helicoverpa armigera</name>
    <name type="common">Cotton bollworm</name>
    <name type="synonym">Heliothis armigera</name>
    <dbReference type="NCBI Taxonomy" id="29058"/>
    <lineage>
        <taxon>Eukaryota</taxon>
        <taxon>Metazoa</taxon>
        <taxon>Ecdysozoa</taxon>
        <taxon>Arthropoda</taxon>
        <taxon>Hexapoda</taxon>
        <taxon>Insecta</taxon>
        <taxon>Pterygota</taxon>
        <taxon>Neoptera</taxon>
        <taxon>Endopterygota</taxon>
        <taxon>Lepidoptera</taxon>
        <taxon>Glossata</taxon>
        <taxon>Ditrysia</taxon>
        <taxon>Noctuoidea</taxon>
        <taxon>Noctuidae</taxon>
        <taxon>Heliothinae</taxon>
        <taxon>Helicoverpa</taxon>
    </lineage>
</organism>
<dbReference type="EMBL" id="KZ150289">
    <property type="protein sequence ID" value="PZC71588.1"/>
    <property type="molecule type" value="Genomic_DNA"/>
</dbReference>
<sequence length="50" mass="5977">MYELLCGVLLTYEPSERLGAGKDGIEEIKRHPYFKHIDWQYIYDSWTVPD</sequence>
<dbReference type="Proteomes" id="UP000249218">
    <property type="component" value="Unassembled WGS sequence"/>
</dbReference>
<evidence type="ECO:0000313" key="2">
    <source>
        <dbReference type="Proteomes" id="UP000249218"/>
    </source>
</evidence>
<dbReference type="SUPFAM" id="SSF56112">
    <property type="entry name" value="Protein kinase-like (PK-like)"/>
    <property type="match status" value="1"/>
</dbReference>
<evidence type="ECO:0000313" key="1">
    <source>
        <dbReference type="EMBL" id="PZC71588.1"/>
    </source>
</evidence>
<proteinExistence type="predicted"/>
<accession>A0A2W1B845</accession>
<keyword evidence="2" id="KW-1185">Reference proteome</keyword>
<dbReference type="Gene3D" id="1.10.510.10">
    <property type="entry name" value="Transferase(Phosphotransferase) domain 1"/>
    <property type="match status" value="1"/>
</dbReference>
<protein>
    <recommendedName>
        <fullName evidence="3">AGC-kinase C-terminal domain-containing protein</fullName>
    </recommendedName>
</protein>
<dbReference type="InterPro" id="IPR011009">
    <property type="entry name" value="Kinase-like_dom_sf"/>
</dbReference>
<dbReference type="OrthoDB" id="1278353at2759"/>
<dbReference type="AlphaFoldDB" id="A0A2W1B845"/>
<evidence type="ECO:0008006" key="3">
    <source>
        <dbReference type="Google" id="ProtNLM"/>
    </source>
</evidence>
<name>A0A2W1B845_HELAM</name>
<reference evidence="1 2" key="1">
    <citation type="journal article" date="2017" name="BMC Biol.">
        <title>Genomic innovations, transcriptional plasticity and gene loss underlying the evolution and divergence of two highly polyphagous and invasive Helicoverpa pest species.</title>
        <authorList>
            <person name="Pearce S.L."/>
            <person name="Clarke D.F."/>
            <person name="East P.D."/>
            <person name="Elfekih S."/>
            <person name="Gordon K.H."/>
            <person name="Jermiin L.S."/>
            <person name="McGaughran A."/>
            <person name="Oakeshott J.G."/>
            <person name="Papanikolaou A."/>
            <person name="Perera O.P."/>
            <person name="Rane R.V."/>
            <person name="Richards S."/>
            <person name="Tay W.T."/>
            <person name="Walsh T.K."/>
            <person name="Anderson A."/>
            <person name="Anderson C.J."/>
            <person name="Asgari S."/>
            <person name="Board P.G."/>
            <person name="Bretschneider A."/>
            <person name="Campbell P.M."/>
            <person name="Chertemps T."/>
            <person name="Christeller J.T."/>
            <person name="Coppin C.W."/>
            <person name="Downes S.J."/>
            <person name="Duan G."/>
            <person name="Farnsworth C.A."/>
            <person name="Good R.T."/>
            <person name="Han L.B."/>
            <person name="Han Y.C."/>
            <person name="Hatje K."/>
            <person name="Horne I."/>
            <person name="Huang Y.P."/>
            <person name="Hughes D.S."/>
            <person name="Jacquin-Joly E."/>
            <person name="James W."/>
            <person name="Jhangiani S."/>
            <person name="Kollmar M."/>
            <person name="Kuwar S.S."/>
            <person name="Li S."/>
            <person name="Liu N.Y."/>
            <person name="Maibeche M.T."/>
            <person name="Miller J.R."/>
            <person name="Montagne N."/>
            <person name="Perry T."/>
            <person name="Qu J."/>
            <person name="Song S.V."/>
            <person name="Sutton G.G."/>
            <person name="Vogel H."/>
            <person name="Walenz B.P."/>
            <person name="Xu W."/>
            <person name="Zhang H.J."/>
            <person name="Zou Z."/>
            <person name="Batterham P."/>
            <person name="Edwards O.R."/>
            <person name="Feyereisen R."/>
            <person name="Gibbs R.A."/>
            <person name="Heckel D.G."/>
            <person name="McGrath A."/>
            <person name="Robin C."/>
            <person name="Scherer S.E."/>
            <person name="Worley K.C."/>
            <person name="Wu Y.D."/>
        </authorList>
    </citation>
    <scope>NUCLEOTIDE SEQUENCE [LARGE SCALE GENOMIC DNA]</scope>
    <source>
        <strain evidence="1">Harm_GR_Male_#8</strain>
        <tissue evidence="1">Whole organism</tissue>
    </source>
</reference>